<dbReference type="InterPro" id="IPR051848">
    <property type="entry name" value="PGIP"/>
</dbReference>
<protein>
    <submittedName>
        <fullName evidence="7">Gliding motility-associated C-terminal domain-containing protein</fullName>
    </submittedName>
</protein>
<dbReference type="SUPFAM" id="SSF48726">
    <property type="entry name" value="Immunoglobulin"/>
    <property type="match status" value="1"/>
</dbReference>
<keyword evidence="8" id="KW-1185">Reference proteome</keyword>
<comment type="subcellular location">
    <subcellularLocation>
        <location evidence="1">Cell envelope</location>
    </subcellularLocation>
</comment>
<dbReference type="PANTHER" id="PTHR48059">
    <property type="entry name" value="POLYGALACTURONASE INHIBITOR 1"/>
    <property type="match status" value="1"/>
</dbReference>
<dbReference type="PROSITE" id="PS50093">
    <property type="entry name" value="PKD"/>
    <property type="match status" value="1"/>
</dbReference>
<evidence type="ECO:0000256" key="1">
    <source>
        <dbReference type="ARBA" id="ARBA00004196"/>
    </source>
</evidence>
<keyword evidence="2" id="KW-0433">Leucine-rich repeat</keyword>
<feature type="domain" description="Ig-like" evidence="6">
    <location>
        <begin position="292"/>
        <end position="366"/>
    </location>
</feature>
<keyword evidence="4" id="KW-0732">Signal</keyword>
<reference evidence="7 8" key="1">
    <citation type="submission" date="2021-05" db="EMBL/GenBank/DDBJ databases">
        <title>A Polyphasic approach of four new species of the genus Ohtaekwangia: Ohtaekwangia histidinii sp. nov., Ohtaekwangia cretensis sp. nov., Ohtaekwangia indiensis sp. nov., Ohtaekwangia reichenbachii sp. nov. from diverse environment.</title>
        <authorList>
            <person name="Octaviana S."/>
        </authorList>
    </citation>
    <scope>NUCLEOTIDE SEQUENCE [LARGE SCALE GENOMIC DNA]</scope>
    <source>
        <strain evidence="7 8">PWU5</strain>
    </source>
</reference>
<comment type="caution">
    <text evidence="7">The sequence shown here is derived from an EMBL/GenBank/DDBJ whole genome shotgun (WGS) entry which is preliminary data.</text>
</comment>
<organism evidence="7 8">
    <name type="scientific">Dawidia cretensis</name>
    <dbReference type="NCBI Taxonomy" id="2782350"/>
    <lineage>
        <taxon>Bacteria</taxon>
        <taxon>Pseudomonadati</taxon>
        <taxon>Bacteroidota</taxon>
        <taxon>Cytophagia</taxon>
        <taxon>Cytophagales</taxon>
        <taxon>Chryseotaleaceae</taxon>
        <taxon>Dawidia</taxon>
    </lineage>
</organism>
<evidence type="ECO:0000313" key="7">
    <source>
        <dbReference type="EMBL" id="MBT1707353.1"/>
    </source>
</evidence>
<dbReference type="InterPro" id="IPR013783">
    <property type="entry name" value="Ig-like_fold"/>
</dbReference>
<dbReference type="Proteomes" id="UP001319080">
    <property type="component" value="Unassembled WGS sequence"/>
</dbReference>
<dbReference type="AlphaFoldDB" id="A0AAP2GSM1"/>
<evidence type="ECO:0000313" key="8">
    <source>
        <dbReference type="Proteomes" id="UP001319080"/>
    </source>
</evidence>
<evidence type="ECO:0000256" key="3">
    <source>
        <dbReference type="ARBA" id="ARBA00022737"/>
    </source>
</evidence>
<evidence type="ECO:0000256" key="2">
    <source>
        <dbReference type="ARBA" id="ARBA00022614"/>
    </source>
</evidence>
<dbReference type="SUPFAM" id="SSF49299">
    <property type="entry name" value="PKD domain"/>
    <property type="match status" value="1"/>
</dbReference>
<evidence type="ECO:0000259" key="6">
    <source>
        <dbReference type="PROSITE" id="PS50835"/>
    </source>
</evidence>
<dbReference type="InterPro" id="IPR036179">
    <property type="entry name" value="Ig-like_dom_sf"/>
</dbReference>
<dbReference type="SMART" id="SM00089">
    <property type="entry name" value="PKD"/>
    <property type="match status" value="1"/>
</dbReference>
<feature type="domain" description="PKD" evidence="5">
    <location>
        <begin position="477"/>
        <end position="539"/>
    </location>
</feature>
<dbReference type="GO" id="GO:0030313">
    <property type="term" value="C:cell envelope"/>
    <property type="evidence" value="ECO:0007669"/>
    <property type="project" value="UniProtKB-SubCell"/>
</dbReference>
<dbReference type="InterPro" id="IPR007110">
    <property type="entry name" value="Ig-like_dom"/>
</dbReference>
<dbReference type="PANTHER" id="PTHR48059:SF30">
    <property type="entry name" value="OS06G0587000 PROTEIN"/>
    <property type="match status" value="1"/>
</dbReference>
<dbReference type="Pfam" id="PF23598">
    <property type="entry name" value="LRR_14"/>
    <property type="match status" value="1"/>
</dbReference>
<dbReference type="InterPro" id="IPR000601">
    <property type="entry name" value="PKD_dom"/>
</dbReference>
<dbReference type="CDD" id="cd00146">
    <property type="entry name" value="PKD"/>
    <property type="match status" value="1"/>
</dbReference>
<dbReference type="Gene3D" id="3.80.10.10">
    <property type="entry name" value="Ribonuclease Inhibitor"/>
    <property type="match status" value="2"/>
</dbReference>
<dbReference type="InterPro" id="IPR022409">
    <property type="entry name" value="PKD/Chitinase_dom"/>
</dbReference>
<evidence type="ECO:0000256" key="4">
    <source>
        <dbReference type="SAM" id="SignalP"/>
    </source>
</evidence>
<evidence type="ECO:0000259" key="5">
    <source>
        <dbReference type="PROSITE" id="PS50093"/>
    </source>
</evidence>
<dbReference type="Gene3D" id="2.60.40.10">
    <property type="entry name" value="Immunoglobulins"/>
    <property type="match status" value="2"/>
</dbReference>
<dbReference type="PROSITE" id="PS50835">
    <property type="entry name" value="IG_LIKE"/>
    <property type="match status" value="1"/>
</dbReference>
<dbReference type="InterPro" id="IPR032675">
    <property type="entry name" value="LRR_dom_sf"/>
</dbReference>
<feature type="chain" id="PRO_5043007865" evidence="4">
    <location>
        <begin position="23"/>
        <end position="618"/>
    </location>
</feature>
<dbReference type="Pfam" id="PF18911">
    <property type="entry name" value="PKD_4"/>
    <property type="match status" value="1"/>
</dbReference>
<dbReference type="SUPFAM" id="SSF52058">
    <property type="entry name" value="L domain-like"/>
    <property type="match status" value="1"/>
</dbReference>
<dbReference type="InterPro" id="IPR055414">
    <property type="entry name" value="LRR_R13L4/SHOC2-like"/>
</dbReference>
<feature type="signal peptide" evidence="4">
    <location>
        <begin position="1"/>
        <end position="22"/>
    </location>
</feature>
<dbReference type="EMBL" id="JAHESE010000002">
    <property type="protein sequence ID" value="MBT1707353.1"/>
    <property type="molecule type" value="Genomic_DNA"/>
</dbReference>
<proteinExistence type="predicted"/>
<dbReference type="InterPro" id="IPR035986">
    <property type="entry name" value="PKD_dom_sf"/>
</dbReference>
<dbReference type="FunFam" id="3.80.10.10:FF:000041">
    <property type="entry name" value="LRR receptor-like serine/threonine-protein kinase ERECTA"/>
    <property type="match status" value="1"/>
</dbReference>
<accession>A0AAP2GSM1</accession>
<dbReference type="RefSeq" id="WP_254082945.1">
    <property type="nucleotide sequence ID" value="NZ_JAHESE010000002.1"/>
</dbReference>
<keyword evidence="3" id="KW-0677">Repeat</keyword>
<dbReference type="Pfam" id="PF13585">
    <property type="entry name" value="CHU_C"/>
    <property type="match status" value="1"/>
</dbReference>
<name>A0AAP2GSM1_9BACT</name>
<sequence>MSKYSFFIVVGFWACITGTASSQIIEQDSLALVALYNATNGAGWNNSTNWLQGPVSTWYGVGTVGNRVDTVGLDNNELTGTLPAAIGSLTSLKALYLQNPGLSGPLPTSIANLVSLRRFFLSGNNIRGSIPTQFGALTNLESLSISGTKLSGTIPNELGNLRKLEFLLLVLNDSLEGPLPESILSLPKLRLLVLLNTKLTGSVIPTAIGNAAALEQIIAASSGFEGAIPAELTQLTKFERLVVDDNNFDQLPDLTTMTRLSLVSIANNRLTFEDIEPNLALRNQGKAFLYTPQKPVYDIQTITAKAGSRLILKSEVGGTANSYHWFKDGAPLPDVTGASLTLNDLSATQAGSYSATITSTLVTDLTLQRNPVQLQVLANEPVSFCGQATLDATRNLTSATYTWSTGATTPAITVTTPGNYTVSIETASYTLVETYTTQPGRSDLVSGKDINFSLAIAGQTTPAGQALLTNGPVGFMNTSSAGTGFTWDFGDGSTTDEENPSHAFTNPGTYVVQLTGFDEKGCGTTYQYPVEVQELFVTNAITPNHDGDNDQLFVEPFLYPASLKILNRWGQEVFYSPLYQNDFTGADLAAGVYFFELKISDADKNVTGSLTILKTPNK</sequence>
<gene>
    <name evidence="7" type="ORF">KK062_03925</name>
</gene>